<protein>
    <submittedName>
        <fullName evidence="5">Bacterial regulatory s, lacI family protein</fullName>
    </submittedName>
</protein>
<keyword evidence="3" id="KW-0804">Transcription</keyword>
<evidence type="ECO:0000256" key="2">
    <source>
        <dbReference type="ARBA" id="ARBA00023125"/>
    </source>
</evidence>
<dbReference type="InterPro" id="IPR010982">
    <property type="entry name" value="Lambda_DNA-bd_dom_sf"/>
</dbReference>
<evidence type="ECO:0000313" key="5">
    <source>
        <dbReference type="EMBL" id="CCQ44772.1"/>
    </source>
</evidence>
<name>A0A024GYS4_9MICC</name>
<evidence type="ECO:0000259" key="4">
    <source>
        <dbReference type="PROSITE" id="PS50932"/>
    </source>
</evidence>
<dbReference type="PROSITE" id="PS50932">
    <property type="entry name" value="HTH_LACI_2"/>
    <property type="match status" value="1"/>
</dbReference>
<sequence length="342" mass="35569">MYSMTTSAVPAPRGPVTRKDVARFAGVSTAVVSYVVNGGPKKVAPATEAKVQDAIRRLGYRPNAAARALKLGSSETIGLVIPDNSNPFFSLLAHAVEDAAAELGYALVLTNSDGNLGKELRNLRNLAARQVDGVVLSSVLMEPALPELESAEIPVVLLNHSADAPGFSSVGVDLVAGAKAAVEHLIGHGHTNIALAMGTNTGNYYDGREEGWLQALAEAGLPEGPIVRTPFTREGGYAAGKRLLAGASRPTAIFATSDLQAVGILRALHEAGLSIPQDIALASFDGSAEAEYSWPPLTTVKQPAKAMAEAAVSALIGAHRGQDSEHLIFPAELQIRQSCGCP</sequence>
<dbReference type="InterPro" id="IPR046335">
    <property type="entry name" value="LacI/GalR-like_sensor"/>
</dbReference>
<dbReference type="Proteomes" id="UP000035722">
    <property type="component" value="Unassembled WGS sequence"/>
</dbReference>
<proteinExistence type="predicted"/>
<dbReference type="Pfam" id="PF13377">
    <property type="entry name" value="Peripla_BP_3"/>
    <property type="match status" value="1"/>
</dbReference>
<dbReference type="CDD" id="cd06267">
    <property type="entry name" value="PBP1_LacI_sugar_binding-like"/>
    <property type="match status" value="1"/>
</dbReference>
<keyword evidence="2" id="KW-0238">DNA-binding</keyword>
<keyword evidence="6" id="KW-1185">Reference proteome</keyword>
<evidence type="ECO:0000256" key="3">
    <source>
        <dbReference type="ARBA" id="ARBA00023163"/>
    </source>
</evidence>
<accession>A0A024GYS4</accession>
<keyword evidence="1" id="KW-0805">Transcription regulation</keyword>
<dbReference type="Gene3D" id="3.40.50.2300">
    <property type="match status" value="2"/>
</dbReference>
<evidence type="ECO:0000313" key="6">
    <source>
        <dbReference type="Proteomes" id="UP000035722"/>
    </source>
</evidence>
<dbReference type="InterPro" id="IPR028082">
    <property type="entry name" value="Peripla_BP_I"/>
</dbReference>
<reference evidence="6" key="1">
    <citation type="journal article" date="2014" name="Genome Announc.">
        <title>Genome Sequence of Arthrobacter siccitolerans 4J27, a Xeroprotectant-Producing Desiccation-Tolerant Microorganism.</title>
        <authorList>
            <person name="Manzanera M."/>
            <person name="Santa-Cruz-Calvo L."/>
            <person name="Vilchez J.I."/>
            <person name="Garcia-Fontana C."/>
            <person name="Silva-Castro G.A."/>
            <person name="Calvo C."/>
            <person name="Gonzalez-Lopez J."/>
        </authorList>
    </citation>
    <scope>NUCLEOTIDE SEQUENCE [LARGE SCALE GENOMIC DNA]</scope>
    <source>
        <strain evidence="6">4J27</strain>
    </source>
</reference>
<dbReference type="GO" id="GO:0003700">
    <property type="term" value="F:DNA-binding transcription factor activity"/>
    <property type="evidence" value="ECO:0007669"/>
    <property type="project" value="TreeGrafter"/>
</dbReference>
<feature type="domain" description="HTH lacI-type" evidence="4">
    <location>
        <begin position="16"/>
        <end position="71"/>
    </location>
</feature>
<dbReference type="STRING" id="861266.ARTSIC4J27_703"/>
<comment type="caution">
    <text evidence="5">The sequence shown here is derived from an EMBL/GenBank/DDBJ whole genome shotgun (WGS) entry which is preliminary data.</text>
</comment>
<dbReference type="SUPFAM" id="SSF53822">
    <property type="entry name" value="Periplasmic binding protein-like I"/>
    <property type="match status" value="1"/>
</dbReference>
<dbReference type="PANTHER" id="PTHR30146:SF109">
    <property type="entry name" value="HTH-TYPE TRANSCRIPTIONAL REGULATOR GALS"/>
    <property type="match status" value="1"/>
</dbReference>
<dbReference type="PANTHER" id="PTHR30146">
    <property type="entry name" value="LACI-RELATED TRANSCRIPTIONAL REPRESSOR"/>
    <property type="match status" value="1"/>
</dbReference>
<dbReference type="SMART" id="SM00354">
    <property type="entry name" value="HTH_LACI"/>
    <property type="match status" value="1"/>
</dbReference>
<dbReference type="EMBL" id="CAQI01000029">
    <property type="protein sequence ID" value="CCQ44772.1"/>
    <property type="molecule type" value="Genomic_DNA"/>
</dbReference>
<dbReference type="AlphaFoldDB" id="A0A024GYS4"/>
<dbReference type="RefSeq" id="WP_407681114.1">
    <property type="nucleotide sequence ID" value="NZ_CAQI01000029.1"/>
</dbReference>
<evidence type="ECO:0000256" key="1">
    <source>
        <dbReference type="ARBA" id="ARBA00023015"/>
    </source>
</evidence>
<dbReference type="InterPro" id="IPR000843">
    <property type="entry name" value="HTH_LacI"/>
</dbReference>
<dbReference type="SUPFAM" id="SSF47413">
    <property type="entry name" value="lambda repressor-like DNA-binding domains"/>
    <property type="match status" value="1"/>
</dbReference>
<gene>
    <name evidence="5" type="primary">rbsR</name>
    <name evidence="5" type="ORF">ARTSIC4J27_703</name>
</gene>
<organism evidence="5 6">
    <name type="scientific">Pseudarthrobacter siccitolerans</name>
    <dbReference type="NCBI Taxonomy" id="861266"/>
    <lineage>
        <taxon>Bacteria</taxon>
        <taxon>Bacillati</taxon>
        <taxon>Actinomycetota</taxon>
        <taxon>Actinomycetes</taxon>
        <taxon>Micrococcales</taxon>
        <taxon>Micrococcaceae</taxon>
        <taxon>Pseudarthrobacter</taxon>
    </lineage>
</organism>
<dbReference type="Pfam" id="PF00356">
    <property type="entry name" value="LacI"/>
    <property type="match status" value="1"/>
</dbReference>
<dbReference type="Gene3D" id="1.10.260.40">
    <property type="entry name" value="lambda repressor-like DNA-binding domains"/>
    <property type="match status" value="1"/>
</dbReference>
<dbReference type="CDD" id="cd01392">
    <property type="entry name" value="HTH_LacI"/>
    <property type="match status" value="1"/>
</dbReference>
<dbReference type="GO" id="GO:0000976">
    <property type="term" value="F:transcription cis-regulatory region binding"/>
    <property type="evidence" value="ECO:0007669"/>
    <property type="project" value="TreeGrafter"/>
</dbReference>